<evidence type="ECO:0000313" key="1">
    <source>
        <dbReference type="EMBL" id="MCW9713068.1"/>
    </source>
</evidence>
<reference evidence="1 2" key="1">
    <citation type="submission" date="2021-11" db="EMBL/GenBank/DDBJ databases">
        <title>Aliifidinibius sp. nov., a new bacterium isolated from saline soil.</title>
        <authorList>
            <person name="Galisteo C."/>
            <person name="De La Haba R."/>
            <person name="Sanchez-Porro C."/>
            <person name="Ventosa A."/>
        </authorList>
    </citation>
    <scope>NUCLEOTIDE SEQUENCE [LARGE SCALE GENOMIC DNA]</scope>
    <source>
        <strain evidence="1 2">KACC 190600</strain>
    </source>
</reference>
<proteinExistence type="predicted"/>
<accession>A0ABT3PYZ9</accession>
<keyword evidence="2" id="KW-1185">Reference proteome</keyword>
<protein>
    <submittedName>
        <fullName evidence="1">Uncharacterized protein</fullName>
    </submittedName>
</protein>
<organism evidence="1 2">
    <name type="scientific">Fodinibius salicampi</name>
    <dbReference type="NCBI Taxonomy" id="1920655"/>
    <lineage>
        <taxon>Bacteria</taxon>
        <taxon>Pseudomonadati</taxon>
        <taxon>Balneolota</taxon>
        <taxon>Balneolia</taxon>
        <taxon>Balneolales</taxon>
        <taxon>Balneolaceae</taxon>
        <taxon>Fodinibius</taxon>
    </lineage>
</organism>
<dbReference type="RefSeq" id="WP_265789517.1">
    <property type="nucleotide sequence ID" value="NZ_BAABRS010000002.1"/>
</dbReference>
<dbReference type="EMBL" id="JAJNDC010000002">
    <property type="protein sequence ID" value="MCW9713068.1"/>
    <property type="molecule type" value="Genomic_DNA"/>
</dbReference>
<dbReference type="Proteomes" id="UP001207337">
    <property type="component" value="Unassembled WGS sequence"/>
</dbReference>
<comment type="caution">
    <text evidence="1">The sequence shown here is derived from an EMBL/GenBank/DDBJ whole genome shotgun (WGS) entry which is preliminary data.</text>
</comment>
<sequence length="342" mass="39948">MKIFFCLSYLNIPTTISLIEEGEEDFRVFTSNKKIEFFFSELYESNKICYFSKPPLPFSARGLISILRLFVKKKIIQSELKKYRHCKVYIFFVSHCFFEAWMVKKLSKYNTIYYDPAVTFKSRKYNNSWKSVLKSYLIRLLYGVSTDPIEYGKKVLYLINKKYLKNVSAQKININFKKKNVNKIINEKLKLNKADILLLIGGTIESGFVSKGNYCLEMDRLLASLNDEGFSIVVKSHPRFNQLYSLEKNQKKIPNYFPANLILKNYEYVIGYSTATLFEAANSGKKSISLLKYFTPNNKKQVEDSVSYLKNNLEEGYSILFPETLSEILEMLSRSSNEENTY</sequence>
<gene>
    <name evidence="1" type="ORF">LQ318_09145</name>
</gene>
<evidence type="ECO:0000313" key="2">
    <source>
        <dbReference type="Proteomes" id="UP001207337"/>
    </source>
</evidence>
<name>A0ABT3PYZ9_9BACT</name>